<reference evidence="2" key="1">
    <citation type="submission" date="2021-01" db="EMBL/GenBank/DDBJ databases">
        <authorList>
            <consortium name="Genoscope - CEA"/>
            <person name="William W."/>
        </authorList>
    </citation>
    <scope>NUCLEOTIDE SEQUENCE</scope>
</reference>
<gene>
    <name evidence="2" type="ORF">PSON_ATCC_30995.1.T0110187</name>
</gene>
<evidence type="ECO:0000256" key="1">
    <source>
        <dbReference type="SAM" id="Coils"/>
    </source>
</evidence>
<comment type="caution">
    <text evidence="2">The sequence shown here is derived from an EMBL/GenBank/DDBJ whole genome shotgun (WGS) entry which is preliminary data.</text>
</comment>
<organism evidence="2 3">
    <name type="scientific">Paramecium sonneborni</name>
    <dbReference type="NCBI Taxonomy" id="65129"/>
    <lineage>
        <taxon>Eukaryota</taxon>
        <taxon>Sar</taxon>
        <taxon>Alveolata</taxon>
        <taxon>Ciliophora</taxon>
        <taxon>Intramacronucleata</taxon>
        <taxon>Oligohymenophorea</taxon>
        <taxon>Peniculida</taxon>
        <taxon>Parameciidae</taxon>
        <taxon>Paramecium</taxon>
    </lineage>
</organism>
<dbReference type="Proteomes" id="UP000692954">
    <property type="component" value="Unassembled WGS sequence"/>
</dbReference>
<keyword evidence="3" id="KW-1185">Reference proteome</keyword>
<feature type="coiled-coil region" evidence="1">
    <location>
        <begin position="108"/>
        <end position="213"/>
    </location>
</feature>
<accession>A0A8S1KR39</accession>
<dbReference type="OrthoDB" id="295937at2759"/>
<evidence type="ECO:0000313" key="3">
    <source>
        <dbReference type="Proteomes" id="UP000692954"/>
    </source>
</evidence>
<name>A0A8S1KR39_9CILI</name>
<dbReference type="EMBL" id="CAJJDN010000011">
    <property type="protein sequence ID" value="CAD8057377.1"/>
    <property type="molecule type" value="Genomic_DNA"/>
</dbReference>
<proteinExistence type="predicted"/>
<evidence type="ECO:0000313" key="2">
    <source>
        <dbReference type="EMBL" id="CAD8057377.1"/>
    </source>
</evidence>
<keyword evidence="1" id="KW-0175">Coiled coil</keyword>
<dbReference type="AlphaFoldDB" id="A0A8S1KR39"/>
<protein>
    <submittedName>
        <fullName evidence="2">Uncharacterized protein</fullName>
    </submittedName>
</protein>
<sequence>MQIVNDEYFIPNLLQGIDIRNHEISTLSQTLDRLHFIKGLHEEDNLRLRAIITDMQYNFEAVIAQKNIEISRLSGRVKYLEQELYQLNRLSQNQHQISNKDENNPSKFKELERSMKLKDQQIQDIANELQQLKSQIANKNQETVQETKKGQNEQKDMNFPFLIENDNLKKTNSELNRQVKIMNDEINKLKSELNEANAELARRERKLREYLLIDKMRSEKNEEMKQNLQPVYVKISEDKNLLDGILALMHYMRESVTDIIFEIFVRSANQAFNRKQSSAILFSINTKELKNRNVRGFLIVLYLYRKMKKFIKIYFPYYGKLILNDHMARIALGEDEYHLSERRDGTNLWLEECLAKLSIQKRKSDKNNEDDSEYQHLFRLLSLRYRCKYPMKGNEEMRVDLDIRVRLENKICSSLLKIFID</sequence>